<evidence type="ECO:0000313" key="1">
    <source>
        <dbReference type="EMBL" id="MFC3907771.1"/>
    </source>
</evidence>
<dbReference type="Pfam" id="PF08238">
    <property type="entry name" value="Sel1"/>
    <property type="match status" value="1"/>
</dbReference>
<organism evidence="1 2">
    <name type="scientific">Legionella dresdenensis</name>
    <dbReference type="NCBI Taxonomy" id="450200"/>
    <lineage>
        <taxon>Bacteria</taxon>
        <taxon>Pseudomonadati</taxon>
        <taxon>Pseudomonadota</taxon>
        <taxon>Gammaproteobacteria</taxon>
        <taxon>Legionellales</taxon>
        <taxon>Legionellaceae</taxon>
        <taxon>Legionella</taxon>
    </lineage>
</organism>
<dbReference type="EMBL" id="JBHSAB010000001">
    <property type="protein sequence ID" value="MFC3907771.1"/>
    <property type="molecule type" value="Genomic_DNA"/>
</dbReference>
<accession>A0ABV8CCT1</accession>
<dbReference type="InterPro" id="IPR006597">
    <property type="entry name" value="Sel1-like"/>
</dbReference>
<reference evidence="2" key="1">
    <citation type="journal article" date="2019" name="Int. J. Syst. Evol. Microbiol.">
        <title>The Global Catalogue of Microorganisms (GCM) 10K type strain sequencing project: providing services to taxonomists for standard genome sequencing and annotation.</title>
        <authorList>
            <consortium name="The Broad Institute Genomics Platform"/>
            <consortium name="The Broad Institute Genome Sequencing Center for Infectious Disease"/>
            <person name="Wu L."/>
            <person name="Ma J."/>
        </authorList>
    </citation>
    <scope>NUCLEOTIDE SEQUENCE [LARGE SCALE GENOMIC DNA]</scope>
    <source>
        <strain evidence="2">CCUG 59858</strain>
    </source>
</reference>
<dbReference type="SUPFAM" id="SSF81901">
    <property type="entry name" value="HCP-like"/>
    <property type="match status" value="1"/>
</dbReference>
<dbReference type="Gene3D" id="1.25.40.10">
    <property type="entry name" value="Tetratricopeptide repeat domain"/>
    <property type="match status" value="1"/>
</dbReference>
<dbReference type="InterPro" id="IPR011990">
    <property type="entry name" value="TPR-like_helical_dom_sf"/>
</dbReference>
<gene>
    <name evidence="1" type="ORF">ACFORL_01580</name>
</gene>
<protein>
    <submittedName>
        <fullName evidence="1">Sel1 repeat family protein</fullName>
    </submittedName>
</protein>
<sequence length="100" mass="11457">MTGCVKQHNFVEGINCFRAQQYRSAFVLLKPEAVKGQPDAQYAIGYMYYYGQGVVENRKKAWFWICKAAKAGQPEAIQALKILKRTPEYPGQLMNRAHNE</sequence>
<comment type="caution">
    <text evidence="1">The sequence shown here is derived from an EMBL/GenBank/DDBJ whole genome shotgun (WGS) entry which is preliminary data.</text>
</comment>
<keyword evidence="2" id="KW-1185">Reference proteome</keyword>
<name>A0ABV8CCT1_9GAMM</name>
<dbReference type="Proteomes" id="UP001595758">
    <property type="component" value="Unassembled WGS sequence"/>
</dbReference>
<proteinExistence type="predicted"/>
<dbReference type="RefSeq" id="WP_382340854.1">
    <property type="nucleotide sequence ID" value="NZ_JBHSAB010000001.1"/>
</dbReference>
<dbReference type="SMART" id="SM00671">
    <property type="entry name" value="SEL1"/>
    <property type="match status" value="1"/>
</dbReference>
<evidence type="ECO:0000313" key="2">
    <source>
        <dbReference type="Proteomes" id="UP001595758"/>
    </source>
</evidence>